<reference evidence="2 3" key="1">
    <citation type="submission" date="2016-10" db="EMBL/GenBank/DDBJ databases">
        <authorList>
            <person name="de Groot N.N."/>
        </authorList>
    </citation>
    <scope>NUCLEOTIDE SEQUENCE [LARGE SCALE GENOMIC DNA]</scope>
    <source>
        <strain evidence="2 3">CGMCC 4.5506</strain>
    </source>
</reference>
<gene>
    <name evidence="2" type="ORF">SAMN05421630_102173</name>
</gene>
<keyword evidence="3" id="KW-1185">Reference proteome</keyword>
<dbReference type="SUPFAM" id="SSF53335">
    <property type="entry name" value="S-adenosyl-L-methionine-dependent methyltransferases"/>
    <property type="match status" value="1"/>
</dbReference>
<accession>A0A222VLE2</accession>
<feature type="region of interest" description="Disordered" evidence="1">
    <location>
        <begin position="1"/>
        <end position="23"/>
    </location>
</feature>
<dbReference type="CDD" id="cd02440">
    <property type="entry name" value="AdoMet_MTases"/>
    <property type="match status" value="1"/>
</dbReference>
<dbReference type="Pfam" id="PF13489">
    <property type="entry name" value="Methyltransf_23"/>
    <property type="match status" value="1"/>
</dbReference>
<dbReference type="PANTHER" id="PTHR43861">
    <property type="entry name" value="TRANS-ACONITATE 2-METHYLTRANSFERASE-RELATED"/>
    <property type="match status" value="1"/>
</dbReference>
<evidence type="ECO:0000256" key="1">
    <source>
        <dbReference type="SAM" id="MobiDB-lite"/>
    </source>
</evidence>
<dbReference type="KEGG" id="pmad:BAY61_05830"/>
<evidence type="ECO:0000313" key="2">
    <source>
        <dbReference type="EMBL" id="SDC45493.1"/>
    </source>
</evidence>
<dbReference type="InterPro" id="IPR029063">
    <property type="entry name" value="SAM-dependent_MTases_sf"/>
</dbReference>
<keyword evidence="2" id="KW-0808">Transferase</keyword>
<dbReference type="STRING" id="530584.SAMN05421630_102173"/>
<dbReference type="Proteomes" id="UP000199494">
    <property type="component" value="Unassembled WGS sequence"/>
</dbReference>
<dbReference type="GO" id="GO:0008168">
    <property type="term" value="F:methyltransferase activity"/>
    <property type="evidence" value="ECO:0007669"/>
    <property type="project" value="UniProtKB-KW"/>
</dbReference>
<dbReference type="Gene3D" id="3.40.50.150">
    <property type="entry name" value="Vaccinia Virus protein VP39"/>
    <property type="match status" value="1"/>
</dbReference>
<keyword evidence="2" id="KW-0489">Methyltransferase</keyword>
<dbReference type="AlphaFoldDB" id="A0A222VLE2"/>
<dbReference type="RefSeq" id="WP_091799452.1">
    <property type="nucleotide sequence ID" value="NZ_CP016353.1"/>
</dbReference>
<dbReference type="GO" id="GO:0032259">
    <property type="term" value="P:methylation"/>
    <property type="evidence" value="ECO:0007669"/>
    <property type="project" value="UniProtKB-KW"/>
</dbReference>
<proteinExistence type="predicted"/>
<organism evidence="2 3">
    <name type="scientific">Prauserella marina</name>
    <dbReference type="NCBI Taxonomy" id="530584"/>
    <lineage>
        <taxon>Bacteria</taxon>
        <taxon>Bacillati</taxon>
        <taxon>Actinomycetota</taxon>
        <taxon>Actinomycetes</taxon>
        <taxon>Pseudonocardiales</taxon>
        <taxon>Pseudonocardiaceae</taxon>
        <taxon>Prauserella</taxon>
    </lineage>
</organism>
<dbReference type="OrthoDB" id="9810247at2"/>
<sequence>MTDSEQGQGAFNAATGRTLESDHGKPRYLNYQRELIRAHCGRTVLEVGAGLGEFADGFTGFERYVVTDVDPEAVRQMKARFADREEIEVQQFDIDGQTTLEEPVESLVAINVLEHIEDDVEALRCLAASVTPGGDIILFVPGYQQLYGEFDRKVGHYRRYTPATVRAAAEKAGLTVEVARPVNFLGAFAWWAAVRKGGAGAPNRKLVAIYDRFVVPVTRAIEKVVKVPFGQSVLCVARKPR</sequence>
<dbReference type="EMBL" id="FMZE01000002">
    <property type="protein sequence ID" value="SDC45493.1"/>
    <property type="molecule type" value="Genomic_DNA"/>
</dbReference>
<name>A0A222VLE2_9PSEU</name>
<protein>
    <submittedName>
        <fullName evidence="2">2-polyprenyl-3-methyl-5-hydroxy-6-metoxy-1,4-benzoquinol methylase</fullName>
    </submittedName>
</protein>
<evidence type="ECO:0000313" key="3">
    <source>
        <dbReference type="Proteomes" id="UP000199494"/>
    </source>
</evidence>